<evidence type="ECO:0000313" key="6">
    <source>
        <dbReference type="Proteomes" id="UP000051048"/>
    </source>
</evidence>
<dbReference type="STRING" id="1423740.FC36_GL001684"/>
<name>A0A0R1TKI6_9LACO</name>
<organism evidence="5 6">
    <name type="scientific">Ligilactobacillus equi DSM 15833 = JCM 10991</name>
    <dbReference type="NCBI Taxonomy" id="1423740"/>
    <lineage>
        <taxon>Bacteria</taxon>
        <taxon>Bacillati</taxon>
        <taxon>Bacillota</taxon>
        <taxon>Bacilli</taxon>
        <taxon>Lactobacillales</taxon>
        <taxon>Lactobacillaceae</taxon>
        <taxon>Ligilactobacillus</taxon>
    </lineage>
</organism>
<dbReference type="AlphaFoldDB" id="A0A0R1TKI6"/>
<evidence type="ECO:0000259" key="4">
    <source>
        <dbReference type="PROSITE" id="PS50987"/>
    </source>
</evidence>
<dbReference type="Proteomes" id="UP000051048">
    <property type="component" value="Unassembled WGS sequence"/>
</dbReference>
<reference evidence="5 6" key="1">
    <citation type="journal article" date="2015" name="Genome Announc.">
        <title>Expanding the biotechnology potential of lactobacilli through comparative genomics of 213 strains and associated genera.</title>
        <authorList>
            <person name="Sun Z."/>
            <person name="Harris H.M."/>
            <person name="McCann A."/>
            <person name="Guo C."/>
            <person name="Argimon S."/>
            <person name="Zhang W."/>
            <person name="Yang X."/>
            <person name="Jeffery I.B."/>
            <person name="Cooney J.C."/>
            <person name="Kagawa T.F."/>
            <person name="Liu W."/>
            <person name="Song Y."/>
            <person name="Salvetti E."/>
            <person name="Wrobel A."/>
            <person name="Rasinkangas P."/>
            <person name="Parkhill J."/>
            <person name="Rea M.C."/>
            <person name="O'Sullivan O."/>
            <person name="Ritari J."/>
            <person name="Douillard F.P."/>
            <person name="Paul Ross R."/>
            <person name="Yang R."/>
            <person name="Briner A.E."/>
            <person name="Felis G.E."/>
            <person name="de Vos W.M."/>
            <person name="Barrangou R."/>
            <person name="Klaenhammer T.R."/>
            <person name="Caufield P.W."/>
            <person name="Cui Y."/>
            <person name="Zhang H."/>
            <person name="O'Toole P.W."/>
        </authorList>
    </citation>
    <scope>NUCLEOTIDE SEQUENCE [LARGE SCALE GENOMIC DNA]</scope>
    <source>
        <strain evidence="5 6">DSM 15833</strain>
    </source>
</reference>
<dbReference type="PANTHER" id="PTHR33154">
    <property type="entry name" value="TRANSCRIPTIONAL REGULATOR, ARSR FAMILY"/>
    <property type="match status" value="1"/>
</dbReference>
<evidence type="ECO:0000256" key="2">
    <source>
        <dbReference type="ARBA" id="ARBA00023125"/>
    </source>
</evidence>
<protein>
    <recommendedName>
        <fullName evidence="4">HTH arsR-type domain-containing protein</fullName>
    </recommendedName>
</protein>
<comment type="caution">
    <text evidence="5">The sequence shown here is derived from an EMBL/GenBank/DDBJ whole genome shotgun (WGS) entry which is preliminary data.</text>
</comment>
<feature type="domain" description="HTH arsR-type" evidence="4">
    <location>
        <begin position="16"/>
        <end position="112"/>
    </location>
</feature>
<dbReference type="Pfam" id="PF01022">
    <property type="entry name" value="HTH_5"/>
    <property type="match status" value="1"/>
</dbReference>
<accession>A0A0R1TKI6</accession>
<gene>
    <name evidence="5" type="ORF">FC36_GL001684</name>
</gene>
<evidence type="ECO:0000256" key="3">
    <source>
        <dbReference type="ARBA" id="ARBA00023163"/>
    </source>
</evidence>
<evidence type="ECO:0000256" key="1">
    <source>
        <dbReference type="ARBA" id="ARBA00023015"/>
    </source>
</evidence>
<dbReference type="RefSeq" id="WP_025020719.1">
    <property type="nucleotide sequence ID" value="NZ_AZFH01000036.1"/>
</dbReference>
<dbReference type="InterPro" id="IPR051081">
    <property type="entry name" value="HTH_MetalResp_TranReg"/>
</dbReference>
<dbReference type="PRINTS" id="PR00778">
    <property type="entry name" value="HTHARSR"/>
</dbReference>
<dbReference type="InterPro" id="IPR001845">
    <property type="entry name" value="HTH_ArsR_DNA-bd_dom"/>
</dbReference>
<dbReference type="PATRIC" id="fig|1423740.3.peg.1818"/>
<dbReference type="Gene3D" id="1.10.10.10">
    <property type="entry name" value="Winged helix-like DNA-binding domain superfamily/Winged helix DNA-binding domain"/>
    <property type="match status" value="1"/>
</dbReference>
<proteinExistence type="predicted"/>
<dbReference type="InterPro" id="IPR036390">
    <property type="entry name" value="WH_DNA-bd_sf"/>
</dbReference>
<keyword evidence="1" id="KW-0805">Transcription regulation</keyword>
<dbReference type="PANTHER" id="PTHR33154:SF33">
    <property type="entry name" value="TRANSCRIPTIONAL REPRESSOR SDPR"/>
    <property type="match status" value="1"/>
</dbReference>
<dbReference type="NCBIfam" id="NF033788">
    <property type="entry name" value="HTH_metalloreg"/>
    <property type="match status" value="1"/>
</dbReference>
<keyword evidence="3" id="KW-0804">Transcription</keyword>
<dbReference type="InterPro" id="IPR036388">
    <property type="entry name" value="WH-like_DNA-bd_sf"/>
</dbReference>
<dbReference type="GO" id="GO:0003700">
    <property type="term" value="F:DNA-binding transcription factor activity"/>
    <property type="evidence" value="ECO:0007669"/>
    <property type="project" value="InterPro"/>
</dbReference>
<dbReference type="InterPro" id="IPR011991">
    <property type="entry name" value="ArsR-like_HTH"/>
</dbReference>
<dbReference type="CDD" id="cd00090">
    <property type="entry name" value="HTH_ARSR"/>
    <property type="match status" value="1"/>
</dbReference>
<sequence length="112" mass="12858">MMTVGSGLSSRQSKILNDFENELDVLTALADDKRQHLITLLCEHSREGLTVSEITRMMPITQPAVSHHLKILRKAGLVTYDKRGLESIYRLTLREPFERLEKNIHAMSVWIN</sequence>
<evidence type="ECO:0000313" key="5">
    <source>
        <dbReference type="EMBL" id="KRL81481.1"/>
    </source>
</evidence>
<dbReference type="PROSITE" id="PS50987">
    <property type="entry name" value="HTH_ARSR_2"/>
    <property type="match status" value="1"/>
</dbReference>
<dbReference type="OrthoDB" id="9798835at2"/>
<dbReference type="SMART" id="SM00418">
    <property type="entry name" value="HTH_ARSR"/>
    <property type="match status" value="1"/>
</dbReference>
<keyword evidence="2" id="KW-0238">DNA-binding</keyword>
<dbReference type="GO" id="GO:0003677">
    <property type="term" value="F:DNA binding"/>
    <property type="evidence" value="ECO:0007669"/>
    <property type="project" value="UniProtKB-KW"/>
</dbReference>
<dbReference type="SUPFAM" id="SSF46785">
    <property type="entry name" value="Winged helix' DNA-binding domain"/>
    <property type="match status" value="1"/>
</dbReference>
<dbReference type="EMBL" id="AZFH01000036">
    <property type="protein sequence ID" value="KRL81481.1"/>
    <property type="molecule type" value="Genomic_DNA"/>
</dbReference>